<sequence length="150" mass="17505">MAVYICKSYRYRLRLIREKQTYNAFIRRLVCLLMSLHVLNLSIDSPDQYGSTLQRLNRVEDLSVNDIESYTEFFLEVCFGIDNAIPEHDEPDDDSDLLKLKQDYFFFSNAFMFSPALPLVHRELARFSHGQTARAPMHVLDIPSPPPQFV</sequence>
<keyword evidence="2" id="KW-1185">Reference proteome</keyword>
<dbReference type="EMBL" id="QLMC01000005">
    <property type="protein sequence ID" value="RAJ94530.1"/>
    <property type="molecule type" value="Genomic_DNA"/>
</dbReference>
<dbReference type="AlphaFoldDB" id="A0A327WRJ1"/>
<name>A0A327WRJ1_LARAB</name>
<protein>
    <submittedName>
        <fullName evidence="1">Uncharacterized protein</fullName>
    </submittedName>
</protein>
<evidence type="ECO:0000313" key="2">
    <source>
        <dbReference type="Proteomes" id="UP000248790"/>
    </source>
</evidence>
<gene>
    <name evidence="1" type="ORF">LX87_04417</name>
</gene>
<proteinExistence type="predicted"/>
<accession>A0A327WRJ1</accession>
<dbReference type="Proteomes" id="UP000248790">
    <property type="component" value="Unassembled WGS sequence"/>
</dbReference>
<evidence type="ECO:0000313" key="1">
    <source>
        <dbReference type="EMBL" id="RAJ94530.1"/>
    </source>
</evidence>
<reference evidence="1 2" key="1">
    <citation type="submission" date="2018-06" db="EMBL/GenBank/DDBJ databases">
        <title>Genomic Encyclopedia of Archaeal and Bacterial Type Strains, Phase II (KMG-II): from individual species to whole genera.</title>
        <authorList>
            <person name="Goeker M."/>
        </authorList>
    </citation>
    <scope>NUCLEOTIDE SEQUENCE [LARGE SCALE GENOMIC DNA]</scope>
    <source>
        <strain evidence="1 2">DSM 21851</strain>
    </source>
</reference>
<organism evidence="1 2">
    <name type="scientific">Larkinella arboricola</name>
    <dbReference type="NCBI Taxonomy" id="643671"/>
    <lineage>
        <taxon>Bacteria</taxon>
        <taxon>Pseudomonadati</taxon>
        <taxon>Bacteroidota</taxon>
        <taxon>Cytophagia</taxon>
        <taxon>Cytophagales</taxon>
        <taxon>Spirosomataceae</taxon>
        <taxon>Larkinella</taxon>
    </lineage>
</organism>
<comment type="caution">
    <text evidence="1">The sequence shown here is derived from an EMBL/GenBank/DDBJ whole genome shotgun (WGS) entry which is preliminary data.</text>
</comment>